<proteinExistence type="predicted"/>
<dbReference type="EMBL" id="CAGS01000455">
    <property type="protein sequence ID" value="CCF85515.1"/>
    <property type="molecule type" value="Genomic_DNA"/>
</dbReference>
<reference evidence="2 3" key="1">
    <citation type="journal article" date="2012" name="ISME J.">
        <title>Nitrification expanded: discovery, physiology and genomics of a nitrite-oxidizing bacterium from the phylum Chloroflexi.</title>
        <authorList>
            <person name="Sorokin D.Y."/>
            <person name="Lucker S."/>
            <person name="Vejmelkova D."/>
            <person name="Kostrikina N.A."/>
            <person name="Kleerebezem R."/>
            <person name="Rijpstra W.I."/>
            <person name="Damste J.S."/>
            <person name="Le Paslier D."/>
            <person name="Muyzer G."/>
            <person name="Wagner M."/>
            <person name="van Loosdrecht M.C."/>
            <person name="Daims H."/>
        </authorList>
    </citation>
    <scope>NUCLEOTIDE SEQUENCE [LARGE SCALE GENOMIC DNA]</scope>
    <source>
        <strain evidence="3">none</strain>
    </source>
</reference>
<dbReference type="Proteomes" id="UP000004221">
    <property type="component" value="Unassembled WGS sequence"/>
</dbReference>
<feature type="region of interest" description="Disordered" evidence="1">
    <location>
        <begin position="1"/>
        <end position="26"/>
    </location>
</feature>
<evidence type="ECO:0000256" key="1">
    <source>
        <dbReference type="SAM" id="MobiDB-lite"/>
    </source>
</evidence>
<evidence type="ECO:0000313" key="3">
    <source>
        <dbReference type="Proteomes" id="UP000004221"/>
    </source>
</evidence>
<accession>I4ELF3</accession>
<comment type="caution">
    <text evidence="2">The sequence shown here is derived from an EMBL/GenBank/DDBJ whole genome shotgun (WGS) entry which is preliminary data.</text>
</comment>
<dbReference type="AlphaFoldDB" id="I4ELF3"/>
<keyword evidence="3" id="KW-1185">Reference proteome</keyword>
<organism evidence="2 3">
    <name type="scientific">Nitrolancea hollandica Lb</name>
    <dbReference type="NCBI Taxonomy" id="1129897"/>
    <lineage>
        <taxon>Bacteria</taxon>
        <taxon>Pseudomonadati</taxon>
        <taxon>Thermomicrobiota</taxon>
        <taxon>Thermomicrobia</taxon>
        <taxon>Sphaerobacterales</taxon>
        <taxon>Sphaerobacterineae</taxon>
        <taxon>Sphaerobacteraceae</taxon>
        <taxon>Nitrolancea</taxon>
    </lineage>
</organism>
<protein>
    <submittedName>
        <fullName evidence="2">Uncharacterized protein</fullName>
    </submittedName>
</protein>
<name>I4ELF3_9BACT</name>
<evidence type="ECO:0000313" key="2">
    <source>
        <dbReference type="EMBL" id="CCF85515.1"/>
    </source>
</evidence>
<gene>
    <name evidence="2" type="ORF">NITHO_5080002</name>
</gene>
<sequence length="160" mass="17122">MEGPLADRTGPCGLPGRGAHDPPDPPSLGLALETAQVRAGAARSGLREKRAVMERAGVVLAAGGEVWVGDETTLREFPPLRAAWSRRGQQAEVVISGRNARRMSRSWVLLRPPILRQRCRGEGAPCIATGERPALTAPPPPQTGTWRITGYRRSSTTTIG</sequence>